<organism evidence="2 3">
    <name type="scientific">Alkaliphilus oremlandii (strain OhILAs)</name>
    <name type="common">Clostridium oremlandii (strain OhILAs)</name>
    <dbReference type="NCBI Taxonomy" id="350688"/>
    <lineage>
        <taxon>Bacteria</taxon>
        <taxon>Bacillati</taxon>
        <taxon>Bacillota</taxon>
        <taxon>Clostridia</taxon>
        <taxon>Peptostreptococcales</taxon>
        <taxon>Natronincolaceae</taxon>
        <taxon>Alkaliphilus</taxon>
    </lineage>
</organism>
<evidence type="ECO:0000259" key="1">
    <source>
        <dbReference type="PROSITE" id="PS51186"/>
    </source>
</evidence>
<dbReference type="InterPro" id="IPR000182">
    <property type="entry name" value="GNAT_dom"/>
</dbReference>
<dbReference type="GO" id="GO:0016747">
    <property type="term" value="F:acyltransferase activity, transferring groups other than amino-acyl groups"/>
    <property type="evidence" value="ECO:0007669"/>
    <property type="project" value="InterPro"/>
</dbReference>
<keyword evidence="2" id="KW-0808">Transferase</keyword>
<dbReference type="PROSITE" id="PS51186">
    <property type="entry name" value="GNAT"/>
    <property type="match status" value="1"/>
</dbReference>
<reference evidence="3" key="1">
    <citation type="submission" date="2007-10" db="EMBL/GenBank/DDBJ databases">
        <title>Complete genome of Alkaliphilus oremlandii OhILAs.</title>
        <authorList>
            <person name="Copeland A."/>
            <person name="Lucas S."/>
            <person name="Lapidus A."/>
            <person name="Barry K."/>
            <person name="Detter J.C."/>
            <person name="Glavina del Rio T."/>
            <person name="Hammon N."/>
            <person name="Israni S."/>
            <person name="Dalin E."/>
            <person name="Tice H."/>
            <person name="Pitluck S."/>
            <person name="Chain P."/>
            <person name="Malfatti S."/>
            <person name="Shin M."/>
            <person name="Vergez L."/>
            <person name="Schmutz J."/>
            <person name="Larimer F."/>
            <person name="Land M."/>
            <person name="Hauser L."/>
            <person name="Kyrpides N."/>
            <person name="Mikhailova N."/>
            <person name="Stolz J.F."/>
            <person name="Dawson A."/>
            <person name="Fisher E."/>
            <person name="Crable B."/>
            <person name="Perera E."/>
            <person name="Lisak J."/>
            <person name="Ranganathan M."/>
            <person name="Basu P."/>
            <person name="Richardson P."/>
        </authorList>
    </citation>
    <scope>NUCLEOTIDE SEQUENCE [LARGE SCALE GENOMIC DNA]</scope>
    <source>
        <strain evidence="3">OhILAs</strain>
    </source>
</reference>
<dbReference type="Proteomes" id="UP000000269">
    <property type="component" value="Chromosome"/>
</dbReference>
<dbReference type="Pfam" id="PF13302">
    <property type="entry name" value="Acetyltransf_3"/>
    <property type="match status" value="1"/>
</dbReference>
<dbReference type="SUPFAM" id="SSF55729">
    <property type="entry name" value="Acyl-CoA N-acyltransferases (Nat)"/>
    <property type="match status" value="1"/>
</dbReference>
<dbReference type="Gene3D" id="3.40.630.30">
    <property type="match status" value="1"/>
</dbReference>
<dbReference type="STRING" id="350688.Clos_0120"/>
<dbReference type="InterPro" id="IPR016181">
    <property type="entry name" value="Acyl_CoA_acyltransferase"/>
</dbReference>
<dbReference type="AlphaFoldDB" id="A8MFP8"/>
<protein>
    <submittedName>
        <fullName evidence="2">GCN5-related N-acetyltransferase</fullName>
    </submittedName>
</protein>
<dbReference type="OrthoDB" id="9795206at2"/>
<dbReference type="EMBL" id="CP000853">
    <property type="protein sequence ID" value="ABW17687.1"/>
    <property type="molecule type" value="Genomic_DNA"/>
</dbReference>
<dbReference type="HOGENOM" id="CLU_013985_3_2_9"/>
<name>A8MFP8_ALKOO</name>
<gene>
    <name evidence="2" type="ordered locus">Clos_0120</name>
</gene>
<evidence type="ECO:0000313" key="2">
    <source>
        <dbReference type="EMBL" id="ABW17687.1"/>
    </source>
</evidence>
<dbReference type="KEGG" id="aoe:Clos_0120"/>
<accession>A8MFP8</accession>
<sequence>MKTIHEQSNLIILRNTTEDDLDFVVQTERDLENAKYVLQWTKEQHRGAMEDEDMLHLVIEDSQTHNLVGYAIIAGLKNYDRNIELKRIAISEKNKGYGREAIKQIRKISFEDLNGHRLWLDAICKNHKAHRLYESEGFVQEGVLRECMFINGQYESIVVMSILEEEYRSNFKNR</sequence>
<feature type="domain" description="N-acetyltransferase" evidence="1">
    <location>
        <begin position="11"/>
        <end position="165"/>
    </location>
</feature>
<dbReference type="eggNOG" id="COG1670">
    <property type="taxonomic scope" value="Bacteria"/>
</dbReference>
<evidence type="ECO:0000313" key="3">
    <source>
        <dbReference type="Proteomes" id="UP000000269"/>
    </source>
</evidence>
<dbReference type="PANTHER" id="PTHR43415">
    <property type="entry name" value="SPERMIDINE N(1)-ACETYLTRANSFERASE"/>
    <property type="match status" value="1"/>
</dbReference>
<keyword evidence="3" id="KW-1185">Reference proteome</keyword>
<proteinExistence type="predicted"/>
<dbReference type="PANTHER" id="PTHR43415:SF3">
    <property type="entry name" value="GNAT-FAMILY ACETYLTRANSFERASE"/>
    <property type="match status" value="1"/>
</dbReference>